<evidence type="ECO:0000259" key="4">
    <source>
        <dbReference type="PROSITE" id="PS50956"/>
    </source>
</evidence>
<dbReference type="GO" id="GO:0005829">
    <property type="term" value="C:cytosol"/>
    <property type="evidence" value="ECO:0007669"/>
    <property type="project" value="TreeGrafter"/>
</dbReference>
<proteinExistence type="predicted"/>
<dbReference type="InterPro" id="IPR011008">
    <property type="entry name" value="Dimeric_a/b-barrel"/>
</dbReference>
<dbReference type="EMBL" id="BMHK01000005">
    <property type="protein sequence ID" value="GGB94891.1"/>
    <property type="molecule type" value="Genomic_DNA"/>
</dbReference>
<dbReference type="Gene3D" id="1.10.10.10">
    <property type="entry name" value="Winged helix-like DNA-binding domain superfamily/Winged helix DNA-binding domain"/>
    <property type="match status" value="1"/>
</dbReference>
<dbReference type="GO" id="GO:0043200">
    <property type="term" value="P:response to amino acid"/>
    <property type="evidence" value="ECO:0007669"/>
    <property type="project" value="TreeGrafter"/>
</dbReference>
<dbReference type="Pfam" id="PF13412">
    <property type="entry name" value="HTH_24"/>
    <property type="match status" value="1"/>
</dbReference>
<evidence type="ECO:0000313" key="5">
    <source>
        <dbReference type="EMBL" id="GGB94891.1"/>
    </source>
</evidence>
<comment type="caution">
    <text evidence="5">The sequence shown here is derived from an EMBL/GenBank/DDBJ whole genome shotgun (WGS) entry which is preliminary data.</text>
</comment>
<dbReference type="SUPFAM" id="SSF54909">
    <property type="entry name" value="Dimeric alpha+beta barrel"/>
    <property type="match status" value="1"/>
</dbReference>
<dbReference type="GO" id="GO:0006355">
    <property type="term" value="P:regulation of DNA-templated transcription"/>
    <property type="evidence" value="ECO:0007669"/>
    <property type="project" value="UniProtKB-ARBA"/>
</dbReference>
<dbReference type="InterPro" id="IPR036390">
    <property type="entry name" value="WH_DNA-bd_sf"/>
</dbReference>
<reference evidence="5" key="1">
    <citation type="journal article" date="2014" name="Int. J. Syst. Evol. Microbiol.">
        <title>Complete genome sequence of Corynebacterium casei LMG S-19264T (=DSM 44701T), isolated from a smear-ripened cheese.</title>
        <authorList>
            <consortium name="US DOE Joint Genome Institute (JGI-PGF)"/>
            <person name="Walter F."/>
            <person name="Albersmeier A."/>
            <person name="Kalinowski J."/>
            <person name="Ruckert C."/>
        </authorList>
    </citation>
    <scope>NUCLEOTIDE SEQUENCE</scope>
    <source>
        <strain evidence="5">CGMCC 1.15095</strain>
    </source>
</reference>
<evidence type="ECO:0000256" key="3">
    <source>
        <dbReference type="ARBA" id="ARBA00023163"/>
    </source>
</evidence>
<sequence length="150" mass="16873">MDDVDLRILRQIQANPELPLSELAPSVGLSQTPCWRRLKKLEKSGVIKGRTILLDPASLGLTVNVFAHIKLTSHHEETLEALERAVEEHPEIIECFSMSGNSDYMLRILSPSIEAYEQYLKRKLSHLPAVVSINSSFALKCVKDTRILPI</sequence>
<dbReference type="Gene3D" id="3.30.70.920">
    <property type="match status" value="1"/>
</dbReference>
<dbReference type="RefSeq" id="WP_188769417.1">
    <property type="nucleotide sequence ID" value="NZ_BMHK01000005.1"/>
</dbReference>
<dbReference type="Proteomes" id="UP000608154">
    <property type="component" value="Unassembled WGS sequence"/>
</dbReference>
<reference evidence="5" key="2">
    <citation type="submission" date="2020-09" db="EMBL/GenBank/DDBJ databases">
        <authorList>
            <person name="Sun Q."/>
            <person name="Zhou Y."/>
        </authorList>
    </citation>
    <scope>NUCLEOTIDE SEQUENCE</scope>
    <source>
        <strain evidence="5">CGMCC 1.15095</strain>
    </source>
</reference>
<dbReference type="PROSITE" id="PS50956">
    <property type="entry name" value="HTH_ASNC_2"/>
    <property type="match status" value="1"/>
</dbReference>
<dbReference type="SUPFAM" id="SSF46785">
    <property type="entry name" value="Winged helix' DNA-binding domain"/>
    <property type="match status" value="1"/>
</dbReference>
<dbReference type="InterPro" id="IPR000485">
    <property type="entry name" value="AsnC-type_HTH_dom"/>
</dbReference>
<dbReference type="CDD" id="cd00090">
    <property type="entry name" value="HTH_ARSR"/>
    <property type="match status" value="1"/>
</dbReference>
<dbReference type="SMART" id="SM00344">
    <property type="entry name" value="HTH_ASNC"/>
    <property type="match status" value="1"/>
</dbReference>
<dbReference type="InterPro" id="IPR036388">
    <property type="entry name" value="WH-like_DNA-bd_sf"/>
</dbReference>
<keyword evidence="1" id="KW-0805">Transcription regulation</keyword>
<dbReference type="InterPro" id="IPR019888">
    <property type="entry name" value="Tscrpt_reg_AsnC-like"/>
</dbReference>
<gene>
    <name evidence="5" type="ORF">GCM10011494_11710</name>
</gene>
<protein>
    <submittedName>
        <fullName evidence="5">AsnC family transcriptional regulator</fullName>
    </submittedName>
</protein>
<dbReference type="GO" id="GO:0043565">
    <property type="term" value="F:sequence-specific DNA binding"/>
    <property type="evidence" value="ECO:0007669"/>
    <property type="project" value="InterPro"/>
</dbReference>
<accession>A0A916TQH3</accession>
<dbReference type="PANTHER" id="PTHR30154">
    <property type="entry name" value="LEUCINE-RESPONSIVE REGULATORY PROTEIN"/>
    <property type="match status" value="1"/>
</dbReference>
<evidence type="ECO:0000256" key="1">
    <source>
        <dbReference type="ARBA" id="ARBA00023015"/>
    </source>
</evidence>
<dbReference type="AlphaFoldDB" id="A0A916TQH3"/>
<dbReference type="InterPro" id="IPR019885">
    <property type="entry name" value="Tscrpt_reg_HTH_AsnC-type_CS"/>
</dbReference>
<feature type="domain" description="HTH asnC-type" evidence="4">
    <location>
        <begin position="1"/>
        <end position="62"/>
    </location>
</feature>
<dbReference type="PROSITE" id="PS00519">
    <property type="entry name" value="HTH_ASNC_1"/>
    <property type="match status" value="1"/>
</dbReference>
<organism evidence="5 6">
    <name type="scientific">Novosphingobium endophyticum</name>
    <dbReference type="NCBI Taxonomy" id="1955250"/>
    <lineage>
        <taxon>Bacteria</taxon>
        <taxon>Pseudomonadati</taxon>
        <taxon>Pseudomonadota</taxon>
        <taxon>Alphaproteobacteria</taxon>
        <taxon>Sphingomonadales</taxon>
        <taxon>Sphingomonadaceae</taxon>
        <taxon>Novosphingobium</taxon>
    </lineage>
</organism>
<dbReference type="PRINTS" id="PR00033">
    <property type="entry name" value="HTHASNC"/>
</dbReference>
<name>A0A916TQH3_9SPHN</name>
<evidence type="ECO:0000313" key="6">
    <source>
        <dbReference type="Proteomes" id="UP000608154"/>
    </source>
</evidence>
<keyword evidence="6" id="KW-1185">Reference proteome</keyword>
<dbReference type="Pfam" id="PF01037">
    <property type="entry name" value="AsnC_trans_reg"/>
    <property type="match status" value="1"/>
</dbReference>
<evidence type="ECO:0000256" key="2">
    <source>
        <dbReference type="ARBA" id="ARBA00023125"/>
    </source>
</evidence>
<dbReference type="InterPro" id="IPR019887">
    <property type="entry name" value="Tscrpt_reg_AsnC/Lrp_C"/>
</dbReference>
<keyword evidence="3" id="KW-0804">Transcription</keyword>
<dbReference type="InterPro" id="IPR011991">
    <property type="entry name" value="ArsR-like_HTH"/>
</dbReference>
<keyword evidence="2" id="KW-0238">DNA-binding</keyword>
<dbReference type="PANTHER" id="PTHR30154:SF34">
    <property type="entry name" value="TRANSCRIPTIONAL REGULATOR AZLB"/>
    <property type="match status" value="1"/>
</dbReference>